<dbReference type="SUPFAM" id="SSF48264">
    <property type="entry name" value="Cytochrome P450"/>
    <property type="match status" value="1"/>
</dbReference>
<gene>
    <name evidence="3" type="ORF">HU200_016403</name>
</gene>
<accession>A0A835F8N4</accession>
<comment type="similarity">
    <text evidence="2">Belongs to the cytochrome P450 family.</text>
</comment>
<feature type="binding site" description="axial binding residue" evidence="1">
    <location>
        <position position="384"/>
    </location>
    <ligand>
        <name>heme</name>
        <dbReference type="ChEBI" id="CHEBI:30413"/>
    </ligand>
    <ligandPart>
        <name>Fe</name>
        <dbReference type="ChEBI" id="CHEBI:18248"/>
    </ligandPart>
</feature>
<dbReference type="PANTHER" id="PTHR47949:SF4">
    <property type="entry name" value="TYROSINE N-MONOOXYGENASE"/>
    <property type="match status" value="1"/>
</dbReference>
<dbReference type="InterPro" id="IPR002401">
    <property type="entry name" value="Cyt_P450_E_grp-I"/>
</dbReference>
<dbReference type="Gene3D" id="1.10.630.10">
    <property type="entry name" value="Cytochrome P450"/>
    <property type="match status" value="1"/>
</dbReference>
<comment type="caution">
    <text evidence="3">The sequence shown here is derived from an EMBL/GenBank/DDBJ whole genome shotgun (WGS) entry which is preliminary data.</text>
</comment>
<dbReference type="GO" id="GO:0016705">
    <property type="term" value="F:oxidoreductase activity, acting on paired donors, with incorporation or reduction of molecular oxygen"/>
    <property type="evidence" value="ECO:0007669"/>
    <property type="project" value="InterPro"/>
</dbReference>
<dbReference type="PANTHER" id="PTHR47949">
    <property type="entry name" value="CYTOCHROME P450 703A2-RELATED-RELATED"/>
    <property type="match status" value="1"/>
</dbReference>
<dbReference type="OrthoDB" id="2789670at2759"/>
<dbReference type="GO" id="GO:0020037">
    <property type="term" value="F:heme binding"/>
    <property type="evidence" value="ECO:0007669"/>
    <property type="project" value="InterPro"/>
</dbReference>
<organism evidence="3 4">
    <name type="scientific">Digitaria exilis</name>
    <dbReference type="NCBI Taxonomy" id="1010633"/>
    <lineage>
        <taxon>Eukaryota</taxon>
        <taxon>Viridiplantae</taxon>
        <taxon>Streptophyta</taxon>
        <taxon>Embryophyta</taxon>
        <taxon>Tracheophyta</taxon>
        <taxon>Spermatophyta</taxon>
        <taxon>Magnoliopsida</taxon>
        <taxon>Liliopsida</taxon>
        <taxon>Poales</taxon>
        <taxon>Poaceae</taxon>
        <taxon>PACMAD clade</taxon>
        <taxon>Panicoideae</taxon>
        <taxon>Panicodae</taxon>
        <taxon>Paniceae</taxon>
        <taxon>Anthephorinae</taxon>
        <taxon>Digitaria</taxon>
    </lineage>
</organism>
<dbReference type="InterPro" id="IPR051382">
    <property type="entry name" value="CYP450_AA/FA_Hydroxylases"/>
</dbReference>
<evidence type="ECO:0008006" key="5">
    <source>
        <dbReference type="Google" id="ProtNLM"/>
    </source>
</evidence>
<dbReference type="Pfam" id="PF00067">
    <property type="entry name" value="p450"/>
    <property type="match status" value="1"/>
</dbReference>
<sequence>MVMLVYLVIKNLKTRRKSTCNNTTPPLPPGPTPWPVVGNIPEMLLSDKPAFRWIHHVMKEMGTDIACVKLGGVHVIPKIAREVLKKQTGRQLRVVCPSRHTWLHGKRSGEADNLTRYVYNLTAGAGEETSGVINIRHVARHYCGNVVRRLVFNMRYFGEPQPDGGPGLTEVQHVDAVFACMGLLYSFHVSDYLPWLLGLDLDGHEKMVKEANETRWRQWKSGERSELEDLSTPVLSIEEVKAQVQDITLAAMDNPSSAVDPEMMKAVEEIDGVVGRARLVQESDIPRLNYLKACIREAFRLHPVAPFNVPHVALEDATVAGYHIPKGSHVILSRIGLGGNLGVWDDPLRFNPDRHLTTVDPKVEVTLTENDLRFISFSTGRRGCIATSLGTAMSIMLFARLLQGFSWSKPAEISSVDLSESRHDILMAKPLLLHAEPRLPAHLY</sequence>
<dbReference type="GO" id="GO:0004497">
    <property type="term" value="F:monooxygenase activity"/>
    <property type="evidence" value="ECO:0007669"/>
    <property type="project" value="UniProtKB-KW"/>
</dbReference>
<keyword evidence="1 2" id="KW-0479">Metal-binding</keyword>
<keyword evidence="1 2" id="KW-0349">Heme</keyword>
<dbReference type="InterPro" id="IPR036396">
    <property type="entry name" value="Cyt_P450_sf"/>
</dbReference>
<dbReference type="PROSITE" id="PS00086">
    <property type="entry name" value="CYTOCHROME_P450"/>
    <property type="match status" value="1"/>
</dbReference>
<keyword evidence="2" id="KW-0560">Oxidoreductase</keyword>
<dbReference type="AlphaFoldDB" id="A0A835F8N4"/>
<keyword evidence="4" id="KW-1185">Reference proteome</keyword>
<keyword evidence="1 2" id="KW-0408">Iron</keyword>
<reference evidence="3" key="1">
    <citation type="submission" date="2020-07" db="EMBL/GenBank/DDBJ databases">
        <title>Genome sequence and genetic diversity analysis of an under-domesticated orphan crop, white fonio (Digitaria exilis).</title>
        <authorList>
            <person name="Bennetzen J.L."/>
            <person name="Chen S."/>
            <person name="Ma X."/>
            <person name="Wang X."/>
            <person name="Yssel A.E.J."/>
            <person name="Chaluvadi S.R."/>
            <person name="Johnson M."/>
            <person name="Gangashetty P."/>
            <person name="Hamidou F."/>
            <person name="Sanogo M.D."/>
            <person name="Zwaenepoel A."/>
            <person name="Wallace J."/>
            <person name="Van De Peer Y."/>
            <person name="Van Deynze A."/>
        </authorList>
    </citation>
    <scope>NUCLEOTIDE SEQUENCE</scope>
    <source>
        <tissue evidence="3">Leaves</tissue>
    </source>
</reference>
<keyword evidence="2" id="KW-0503">Monooxygenase</keyword>
<proteinExistence type="inferred from homology"/>
<dbReference type="PRINTS" id="PR00463">
    <property type="entry name" value="EP450I"/>
</dbReference>
<evidence type="ECO:0000256" key="1">
    <source>
        <dbReference type="PIRSR" id="PIRSR602401-1"/>
    </source>
</evidence>
<evidence type="ECO:0000313" key="3">
    <source>
        <dbReference type="EMBL" id="KAF8731347.1"/>
    </source>
</evidence>
<dbReference type="Proteomes" id="UP000636709">
    <property type="component" value="Unassembled WGS sequence"/>
</dbReference>
<evidence type="ECO:0000256" key="2">
    <source>
        <dbReference type="RuleBase" id="RU000461"/>
    </source>
</evidence>
<protein>
    <recommendedName>
        <fullName evidence="5">Cytochrome P450</fullName>
    </recommendedName>
</protein>
<dbReference type="InterPro" id="IPR001128">
    <property type="entry name" value="Cyt_P450"/>
</dbReference>
<comment type="cofactor">
    <cofactor evidence="1">
        <name>heme</name>
        <dbReference type="ChEBI" id="CHEBI:30413"/>
    </cofactor>
</comment>
<dbReference type="InterPro" id="IPR017972">
    <property type="entry name" value="Cyt_P450_CS"/>
</dbReference>
<dbReference type="EMBL" id="JACEFO010001608">
    <property type="protein sequence ID" value="KAF8731347.1"/>
    <property type="molecule type" value="Genomic_DNA"/>
</dbReference>
<name>A0A835F8N4_9POAL</name>
<dbReference type="GO" id="GO:0005506">
    <property type="term" value="F:iron ion binding"/>
    <property type="evidence" value="ECO:0007669"/>
    <property type="project" value="InterPro"/>
</dbReference>
<evidence type="ECO:0000313" key="4">
    <source>
        <dbReference type="Proteomes" id="UP000636709"/>
    </source>
</evidence>